<dbReference type="SUPFAM" id="SSF48452">
    <property type="entry name" value="TPR-like"/>
    <property type="match status" value="1"/>
</dbReference>
<proteinExistence type="predicted"/>
<dbReference type="Pfam" id="PF13191">
    <property type="entry name" value="AAA_16"/>
    <property type="match status" value="1"/>
</dbReference>
<dbReference type="Proteomes" id="UP001295423">
    <property type="component" value="Unassembled WGS sequence"/>
</dbReference>
<feature type="transmembrane region" description="Helical" evidence="2">
    <location>
        <begin position="947"/>
        <end position="965"/>
    </location>
</feature>
<feature type="region of interest" description="Disordered" evidence="1">
    <location>
        <begin position="1"/>
        <end position="20"/>
    </location>
</feature>
<evidence type="ECO:0000313" key="5">
    <source>
        <dbReference type="Proteomes" id="UP001295423"/>
    </source>
</evidence>
<keyword evidence="2" id="KW-0472">Membrane</keyword>
<dbReference type="AlphaFoldDB" id="A0AAD2FJE4"/>
<dbReference type="InterPro" id="IPR053159">
    <property type="entry name" value="Hybrid_Histidine_Kinase"/>
</dbReference>
<keyword evidence="2" id="KW-1133">Transmembrane helix</keyword>
<dbReference type="PROSITE" id="PS00675">
    <property type="entry name" value="SIGMA54_INTERACT_1"/>
    <property type="match status" value="1"/>
</dbReference>
<sequence>MTYFPTTDDEPSNHSAAHGNDLESELKEAIKEPSKQLFIKERLQQSGLTELKFSSLKSNLVGRETEVQLLKDSLERLVSLSTRKREFVLLQGQSGTGKSTLAGWAESRAKAAGAIVAKQECDSTTRDHPYAGIASLGNQLFSILEHDDFYHKLSKKSQRIIISSKETFCQELMTTLDVVELALIGNIIPILQNTMSSELDSQIASAINKVDIHSLDSEMKGRQMLAIQKFIALVASVAPLLLVVDDLQWIDTESLELIRALMTTRHLVDLEDSSGDSRISSGNAIMILGCHRTSEAEDKDKNTQDLYQMIRDIETRDNNNAALTNVMVGNLSADAVQSVLSTLLNIDDKQRIKPLAELCHRRTLGNVFFLLSFITMLRDKECLAFNVKSFSWDWDIDTIERETDATKNVVDLIMGQLEAAAQETRTLLQVATCLGSRFDKDVLYKAWVATTKAEATEQYTFSSLLNSCVNEKFLETSTGDTYGFVHGKIQESVTNSASRKELQRLQWSIGLLLLDELKVEVATSHIFVVANLLNDAWTADKENMRERLIELNLKAASRAMGFSAYSTSSHYAGMGIKYWEEEMWKTHRPVGVSLYSIAAKSEHSTGQWEKAQEYCNEVLERKDLSVLEKSALYETLMDLKCNPLKQHEGALEIALRVLQQLDCRFPKYDFMRGSVGLKHLYKLRYPPPEEEIVKLPAMKDPVKLMAANIMSKAFPLTQYTKSFLLAVLLSVRMVRWTLDFGITDDSPSAFAGLGIMINQLLGDFEKGSKYCDIALSMLDQTQTKKKHANATLLSVMGLAFSKPIPLLLDPLFNGYKAGMEQGDIEMAMWNMNSYLTMQLYCGKLLKHVNRDFEVYVPQMKALKQSEPHDCTIPSWDVAMELADLTGHRTKSLMMEGIVQGSSQDPSTEMFFPVHTLFLHAILGQYELGAKCAKEKVVKYVKKIQSIGMSYCFVCFYAGISLYAMARKTGQYKRAANSCRMALHKAVKKGNPNAVHHVKFLDAEQEFLSSRNKAALDLYQEAISFAGRLGFLQDVALANERCAQLLLHSSDPNLSIDEASYRIQESIKYYSEWGSERKVRLLKEQYADII</sequence>
<dbReference type="PANTHER" id="PTHR43642">
    <property type="entry name" value="HYBRID SIGNAL TRANSDUCTION HISTIDINE KINASE G"/>
    <property type="match status" value="1"/>
</dbReference>
<comment type="caution">
    <text evidence="4">The sequence shown here is derived from an EMBL/GenBank/DDBJ whole genome shotgun (WGS) entry which is preliminary data.</text>
</comment>
<evidence type="ECO:0000256" key="1">
    <source>
        <dbReference type="SAM" id="MobiDB-lite"/>
    </source>
</evidence>
<keyword evidence="5" id="KW-1185">Reference proteome</keyword>
<dbReference type="InterPro" id="IPR025662">
    <property type="entry name" value="Sigma_54_int_dom_ATP-bd_1"/>
</dbReference>
<dbReference type="PANTHER" id="PTHR43642:SF1">
    <property type="entry name" value="HYBRID SIGNAL TRANSDUCTION HISTIDINE KINASE G"/>
    <property type="match status" value="1"/>
</dbReference>
<organism evidence="4 5">
    <name type="scientific">Cylindrotheca closterium</name>
    <dbReference type="NCBI Taxonomy" id="2856"/>
    <lineage>
        <taxon>Eukaryota</taxon>
        <taxon>Sar</taxon>
        <taxon>Stramenopiles</taxon>
        <taxon>Ochrophyta</taxon>
        <taxon>Bacillariophyta</taxon>
        <taxon>Bacillariophyceae</taxon>
        <taxon>Bacillariophycidae</taxon>
        <taxon>Bacillariales</taxon>
        <taxon>Bacillariaceae</taxon>
        <taxon>Cylindrotheca</taxon>
    </lineage>
</organism>
<dbReference type="InterPro" id="IPR011990">
    <property type="entry name" value="TPR-like_helical_dom_sf"/>
</dbReference>
<evidence type="ECO:0000313" key="4">
    <source>
        <dbReference type="EMBL" id="CAJ1945071.1"/>
    </source>
</evidence>
<name>A0AAD2FJE4_9STRA</name>
<feature type="domain" description="Orc1-like AAA ATPase" evidence="3">
    <location>
        <begin position="59"/>
        <end position="265"/>
    </location>
</feature>
<evidence type="ECO:0000259" key="3">
    <source>
        <dbReference type="Pfam" id="PF13191"/>
    </source>
</evidence>
<accession>A0AAD2FJE4</accession>
<protein>
    <recommendedName>
        <fullName evidence="3">Orc1-like AAA ATPase domain-containing protein</fullName>
    </recommendedName>
</protein>
<dbReference type="SUPFAM" id="SSF52540">
    <property type="entry name" value="P-loop containing nucleoside triphosphate hydrolases"/>
    <property type="match status" value="1"/>
</dbReference>
<dbReference type="InterPro" id="IPR027417">
    <property type="entry name" value="P-loop_NTPase"/>
</dbReference>
<dbReference type="InterPro" id="IPR041664">
    <property type="entry name" value="AAA_16"/>
</dbReference>
<keyword evidence="2" id="KW-0812">Transmembrane</keyword>
<reference evidence="4" key="1">
    <citation type="submission" date="2023-08" db="EMBL/GenBank/DDBJ databases">
        <authorList>
            <person name="Audoor S."/>
            <person name="Bilcke G."/>
        </authorList>
    </citation>
    <scope>NUCLEOTIDE SEQUENCE</scope>
</reference>
<gene>
    <name evidence="4" type="ORF">CYCCA115_LOCUS9216</name>
</gene>
<dbReference type="EMBL" id="CAKOGP040001335">
    <property type="protein sequence ID" value="CAJ1945071.1"/>
    <property type="molecule type" value="Genomic_DNA"/>
</dbReference>
<evidence type="ECO:0000256" key="2">
    <source>
        <dbReference type="SAM" id="Phobius"/>
    </source>
</evidence>